<feature type="active site" description="Charge relay system" evidence="5">
    <location>
        <position position="300"/>
    </location>
</feature>
<dbReference type="GO" id="GO:0004252">
    <property type="term" value="F:serine-type endopeptidase activity"/>
    <property type="evidence" value="ECO:0007669"/>
    <property type="project" value="UniProtKB-UniRule"/>
</dbReference>
<accession>A0A398CLE4</accession>
<keyword evidence="8" id="KW-1185">Reference proteome</keyword>
<evidence type="ECO:0000256" key="3">
    <source>
        <dbReference type="ARBA" id="ARBA00022801"/>
    </source>
</evidence>
<feature type="active site" description="Charge relay system" evidence="5">
    <location>
        <position position="138"/>
    </location>
</feature>
<comment type="similarity">
    <text evidence="1 5">Belongs to the peptidase S8 family.</text>
</comment>
<feature type="domain" description="SLH" evidence="6">
    <location>
        <begin position="716"/>
        <end position="779"/>
    </location>
</feature>
<dbReference type="InterPro" id="IPR036852">
    <property type="entry name" value="Peptidase_S8/S53_dom_sf"/>
</dbReference>
<dbReference type="Pfam" id="PF00082">
    <property type="entry name" value="Peptidase_S8"/>
    <property type="match status" value="1"/>
</dbReference>
<dbReference type="GO" id="GO:0006508">
    <property type="term" value="P:proteolysis"/>
    <property type="evidence" value="ECO:0007669"/>
    <property type="project" value="UniProtKB-KW"/>
</dbReference>
<dbReference type="InterPro" id="IPR022398">
    <property type="entry name" value="Peptidase_S8_His-AS"/>
</dbReference>
<dbReference type="Gene3D" id="2.60.120.380">
    <property type="match status" value="3"/>
</dbReference>
<keyword evidence="3 5" id="KW-0378">Hydrolase</keyword>
<dbReference type="InterPro" id="IPR050131">
    <property type="entry name" value="Peptidase_S8_subtilisin-like"/>
</dbReference>
<dbReference type="PROSITE" id="PS00137">
    <property type="entry name" value="SUBTILASE_HIS"/>
    <property type="match status" value="1"/>
</dbReference>
<dbReference type="Pfam" id="PF00395">
    <property type="entry name" value="SLH"/>
    <property type="match status" value="3"/>
</dbReference>
<comment type="caution">
    <text evidence="7">The sequence shown here is derived from an EMBL/GenBank/DDBJ whole genome shotgun (WGS) entry which is preliminary data.</text>
</comment>
<dbReference type="PANTHER" id="PTHR43806:SF11">
    <property type="entry name" value="CEREVISIN-RELATED"/>
    <property type="match status" value="1"/>
</dbReference>
<dbReference type="PANTHER" id="PTHR43806">
    <property type="entry name" value="PEPTIDASE S8"/>
    <property type="match status" value="1"/>
</dbReference>
<organism evidence="7 8">
    <name type="scientific">Cohnella faecalis</name>
    <dbReference type="NCBI Taxonomy" id="2315694"/>
    <lineage>
        <taxon>Bacteria</taxon>
        <taxon>Bacillati</taxon>
        <taxon>Bacillota</taxon>
        <taxon>Bacilli</taxon>
        <taxon>Bacillales</taxon>
        <taxon>Paenibacillaceae</taxon>
        <taxon>Cohnella</taxon>
    </lineage>
</organism>
<evidence type="ECO:0000313" key="7">
    <source>
        <dbReference type="EMBL" id="RIE02009.1"/>
    </source>
</evidence>
<dbReference type="EMBL" id="QXJM01000039">
    <property type="protein sequence ID" value="RIE02009.1"/>
    <property type="molecule type" value="Genomic_DNA"/>
</dbReference>
<dbReference type="SUPFAM" id="SSF52743">
    <property type="entry name" value="Subtilisin-like"/>
    <property type="match status" value="1"/>
</dbReference>
<dbReference type="PROSITE" id="PS51272">
    <property type="entry name" value="SLH"/>
    <property type="match status" value="3"/>
</dbReference>
<proteinExistence type="inferred from homology"/>
<evidence type="ECO:0000313" key="8">
    <source>
        <dbReference type="Proteomes" id="UP000266340"/>
    </source>
</evidence>
<dbReference type="Proteomes" id="UP000266340">
    <property type="component" value="Unassembled WGS sequence"/>
</dbReference>
<dbReference type="Gene3D" id="3.40.50.200">
    <property type="entry name" value="Peptidase S8/S53 domain"/>
    <property type="match status" value="1"/>
</dbReference>
<dbReference type="InterPro" id="IPR000209">
    <property type="entry name" value="Peptidase_S8/S53_dom"/>
</dbReference>
<name>A0A398CLE4_9BACL</name>
<evidence type="ECO:0000256" key="2">
    <source>
        <dbReference type="ARBA" id="ARBA00022670"/>
    </source>
</evidence>
<dbReference type="InterPro" id="IPR001119">
    <property type="entry name" value="SLH_dom"/>
</dbReference>
<dbReference type="SUPFAM" id="SSF89260">
    <property type="entry name" value="Collagen-binding domain"/>
    <property type="match status" value="2"/>
</dbReference>
<dbReference type="PROSITE" id="PS51892">
    <property type="entry name" value="SUBTILASE"/>
    <property type="match status" value="1"/>
</dbReference>
<sequence length="895" mass="95879">MRVNKQLDNRGAARKKHARSGKFIALGCVFALIAGSLTSEISLYGESAATAGDVRSLSQANVLVDPGDTDKTVAARKPAFLETLGIPQAWSSFDGNVRATIAIVDTGADLSHPGIRPYLTDGVNLLQKGKPPQDDNGHGTAVAGVIAAIADAGNAGSGDLASKPRWQGRIMPIKALDQSGAGDEAKLTEGIRYAVEHGADIIVLSLGLRRDAASLRGAVALAESRGVLLVAASGNDAAEFGSKAAVQYPAAYPTVLAVSGATGDQAEARSTHGSETDIAAVWKVETLAIGGGRTSMEGTSMGAPQVAAAAAMLWGAHPDWTPLRVREALRRSAADLEPKGWDPSTGYGMVRVDTALRAKDVPDWREPNDTLAKASAFPLGKEVAGTWSGSKDIDSFLVRIPYDGTLVLEGSAEAVDWQSGLTLYSAGDQKVVRPLSPAHWPVRKGQSYWLKAAAPPLLKDGGVAAAAYRFVSTLKIGADSMEPNDSALSAYTLPARSQDWSGTFHQRQDEDWAVVTLPKEGTLRLAVTTDTTRIDPSLWVQPAGGTATMADENGDGEAEELILRQARAGKYYIRIRNESSENPEPVIGTYTVSLEYITKYEDPNERNDDALTATPLATGKIYNGLIDTSKDNDWFRFTIDGKREMNISMSNIERTAAVSIALKNQKLQTIHTWKNAAGKQELSGLTVLEPGTYYLSITANSPMSNGLYALKLTERSAEEPLWDIAGHWAEKPIRAIVKQGWAAGFADGRFRPDRELTRAEAVAFVVRSVDERETLGLPAKTRFQDLSSKHWAYGSISKAEKAGWLAMYGSSSMFQPDRPMTRGEIAILLAAAGSVETGRPTGQRFRDVPASHPAAAAIEALERKGWLAGYRDGRFQPDEPLTRAECAVILAHLIH</sequence>
<keyword evidence="2 5" id="KW-0645">Protease</keyword>
<dbReference type="AlphaFoldDB" id="A0A398CLE4"/>
<dbReference type="InterPro" id="IPR015500">
    <property type="entry name" value="Peptidase_S8_subtilisin-rel"/>
</dbReference>
<evidence type="ECO:0000256" key="5">
    <source>
        <dbReference type="PROSITE-ProRule" id="PRU01240"/>
    </source>
</evidence>
<keyword evidence="4 5" id="KW-0720">Serine protease</keyword>
<feature type="domain" description="SLH" evidence="6">
    <location>
        <begin position="841"/>
        <end position="895"/>
    </location>
</feature>
<evidence type="ECO:0000256" key="4">
    <source>
        <dbReference type="ARBA" id="ARBA00022825"/>
    </source>
</evidence>
<feature type="domain" description="SLH" evidence="6">
    <location>
        <begin position="780"/>
        <end position="840"/>
    </location>
</feature>
<gene>
    <name evidence="7" type="ORF">D3H35_14680</name>
</gene>
<protein>
    <submittedName>
        <fullName evidence="7">Peptidase S8</fullName>
    </submittedName>
</protein>
<dbReference type="PRINTS" id="PR00723">
    <property type="entry name" value="SUBTILISIN"/>
</dbReference>
<feature type="active site" description="Charge relay system" evidence="5">
    <location>
        <position position="105"/>
    </location>
</feature>
<reference evidence="7 8" key="1">
    <citation type="submission" date="2018-09" db="EMBL/GenBank/DDBJ databases">
        <title>Cohnella cavernae sp. nov., isolated from a karst cave.</title>
        <authorList>
            <person name="Zhu H."/>
        </authorList>
    </citation>
    <scope>NUCLEOTIDE SEQUENCE [LARGE SCALE GENOMIC DNA]</scope>
    <source>
        <strain evidence="7 8">K2E09-144</strain>
    </source>
</reference>
<evidence type="ECO:0000259" key="6">
    <source>
        <dbReference type="PROSITE" id="PS51272"/>
    </source>
</evidence>
<evidence type="ECO:0000256" key="1">
    <source>
        <dbReference type="ARBA" id="ARBA00011073"/>
    </source>
</evidence>